<keyword evidence="1" id="KW-0732">Signal</keyword>
<dbReference type="RefSeq" id="WP_117230505.1">
    <property type="nucleotide sequence ID" value="NZ_CP061725.1"/>
</dbReference>
<evidence type="ECO:0000256" key="1">
    <source>
        <dbReference type="SAM" id="SignalP"/>
    </source>
</evidence>
<feature type="signal peptide" evidence="1">
    <location>
        <begin position="1"/>
        <end position="17"/>
    </location>
</feature>
<proteinExistence type="predicted"/>
<name>A0A372FSZ7_9ACTN</name>
<dbReference type="Gene3D" id="3.40.190.10">
    <property type="entry name" value="Periplasmic binding protein-like II"/>
    <property type="match status" value="1"/>
</dbReference>
<reference evidence="2 3" key="1">
    <citation type="submission" date="2018-08" db="EMBL/GenBank/DDBJ databases">
        <title>Verrucosispora craniellae sp. nov., isolated from a marine sponge in the South China Sea.</title>
        <authorList>
            <person name="Li L."/>
            <person name="Lin H.W."/>
        </authorList>
    </citation>
    <scope>NUCLEOTIDE SEQUENCE [LARGE SCALE GENOMIC DNA]</scope>
    <source>
        <strain evidence="2 3">LHW63014</strain>
    </source>
</reference>
<dbReference type="OrthoDB" id="305758at2"/>
<keyword evidence="3" id="KW-1185">Reference proteome</keyword>
<sequence length="77" mass="8521">MLAALAALLLVACSTNSGDKQDGPVTIKVWAWYPAFQGVVDLFNRTHSDIRIEWTNAGTGQDQYTKLQTQGVRKVVR</sequence>
<gene>
    <name evidence="2" type="ORF">D0Q02_25295</name>
</gene>
<dbReference type="SUPFAM" id="SSF53850">
    <property type="entry name" value="Periplasmic binding protein-like II"/>
    <property type="match status" value="1"/>
</dbReference>
<evidence type="ECO:0008006" key="4">
    <source>
        <dbReference type="Google" id="ProtNLM"/>
    </source>
</evidence>
<protein>
    <recommendedName>
        <fullName evidence="4">Sugar ABC transporter substrate-binding protein</fullName>
    </recommendedName>
</protein>
<dbReference type="Proteomes" id="UP000262621">
    <property type="component" value="Unassembled WGS sequence"/>
</dbReference>
<evidence type="ECO:0000313" key="3">
    <source>
        <dbReference type="Proteomes" id="UP000262621"/>
    </source>
</evidence>
<dbReference type="EMBL" id="QVFU01000041">
    <property type="protein sequence ID" value="RFS43917.1"/>
    <property type="molecule type" value="Genomic_DNA"/>
</dbReference>
<dbReference type="AlphaFoldDB" id="A0A372FSZ7"/>
<comment type="caution">
    <text evidence="2">The sequence shown here is derived from an EMBL/GenBank/DDBJ whole genome shotgun (WGS) entry which is preliminary data.</text>
</comment>
<feature type="chain" id="PRO_5038574303" description="Sugar ABC transporter substrate-binding protein" evidence="1">
    <location>
        <begin position="18"/>
        <end position="77"/>
    </location>
</feature>
<accession>A0A372FSZ7</accession>
<evidence type="ECO:0000313" key="2">
    <source>
        <dbReference type="EMBL" id="RFS43917.1"/>
    </source>
</evidence>
<organism evidence="2 3">
    <name type="scientific">Micromonospora craniellae</name>
    <dbReference type="NCBI Taxonomy" id="2294034"/>
    <lineage>
        <taxon>Bacteria</taxon>
        <taxon>Bacillati</taxon>
        <taxon>Actinomycetota</taxon>
        <taxon>Actinomycetes</taxon>
        <taxon>Micromonosporales</taxon>
        <taxon>Micromonosporaceae</taxon>
        <taxon>Micromonospora</taxon>
    </lineage>
</organism>